<protein>
    <submittedName>
        <fullName evidence="4">VacJ family lipoprotein</fullName>
    </submittedName>
</protein>
<gene>
    <name evidence="4" type="ORF">J0I24_02840</name>
</gene>
<dbReference type="RefSeq" id="WP_156053213.1">
    <property type="nucleotide sequence ID" value="NZ_JAFKMR010000010.1"/>
</dbReference>
<comment type="similarity">
    <text evidence="1">Belongs to the MlaA family.</text>
</comment>
<dbReference type="EMBL" id="JAFKMR010000010">
    <property type="protein sequence ID" value="MBN8743223.1"/>
    <property type="molecule type" value="Genomic_DNA"/>
</dbReference>
<keyword evidence="2 3" id="KW-0732">Signal</keyword>
<dbReference type="Proteomes" id="UP000664800">
    <property type="component" value="Unassembled WGS sequence"/>
</dbReference>
<dbReference type="GO" id="GO:0016020">
    <property type="term" value="C:membrane"/>
    <property type="evidence" value="ECO:0007669"/>
    <property type="project" value="InterPro"/>
</dbReference>
<accession>A0A8I1MTK2</accession>
<organism evidence="4 5">
    <name type="scientific">Thiomonas arsenitoxydans (strain DSM 22701 / CIP 110005 / 3As)</name>
    <dbReference type="NCBI Taxonomy" id="426114"/>
    <lineage>
        <taxon>Bacteria</taxon>
        <taxon>Pseudomonadati</taxon>
        <taxon>Pseudomonadota</taxon>
        <taxon>Betaproteobacteria</taxon>
        <taxon>Burkholderiales</taxon>
        <taxon>Thiomonas</taxon>
    </lineage>
</organism>
<reference evidence="4" key="1">
    <citation type="submission" date="2021-02" db="EMBL/GenBank/DDBJ databases">
        <title>Thiocyanate and organic carbon inputs drive convergent selection for specific autotrophic Afipia and Thiobacillus strains within complex microbiomes.</title>
        <authorList>
            <person name="Huddy R.J."/>
            <person name="Sachdeva R."/>
            <person name="Kadzinga F."/>
            <person name="Kantor R.S."/>
            <person name="Harrison S.T.L."/>
            <person name="Banfield J.F."/>
        </authorList>
    </citation>
    <scope>NUCLEOTIDE SEQUENCE</scope>
    <source>
        <strain evidence="4">SCN18_13_7_16_R3_B_64_19</strain>
    </source>
</reference>
<sequence length="278" mass="29678">MKPMARFIPLLALAALGGCATHNPQDPLEPYNRAMFTINDKVDKAVLKPVATGYKAVTPTPIRHGVTNFFGNFGDVWSMTNDFLQGNVHDGLSTFMRVGVNSVFGLFGTLDIATEMGIYKHPNDFGLTLARWGVGSGPYVVLPFYGPSTVRDAAGTGVFLAYGPTAQISPPSASYGALALNLVNTRANLLSASNLFDQIALDPYVFTRSAYEQRRKSQVEEVRDRPIIDLGEPNPLAKYSYDDANGGLMSFASPTPTAAASAANSAAKADAKPDAPSH</sequence>
<dbReference type="Pfam" id="PF04333">
    <property type="entry name" value="MlaA"/>
    <property type="match status" value="1"/>
</dbReference>
<proteinExistence type="inferred from homology"/>
<evidence type="ECO:0000313" key="4">
    <source>
        <dbReference type="EMBL" id="MBN8743223.1"/>
    </source>
</evidence>
<evidence type="ECO:0000313" key="5">
    <source>
        <dbReference type="Proteomes" id="UP000664800"/>
    </source>
</evidence>
<dbReference type="GO" id="GO:0120010">
    <property type="term" value="P:intermembrane phospholipid transfer"/>
    <property type="evidence" value="ECO:0007669"/>
    <property type="project" value="TreeGrafter"/>
</dbReference>
<dbReference type="InterPro" id="IPR007428">
    <property type="entry name" value="MlaA"/>
</dbReference>
<name>A0A8I1MTK2_THIA3</name>
<dbReference type="PANTHER" id="PTHR30035:SF3">
    <property type="entry name" value="INTERMEMBRANE PHOSPHOLIPID TRANSPORT SYSTEM LIPOPROTEIN MLAA"/>
    <property type="match status" value="1"/>
</dbReference>
<feature type="signal peptide" evidence="3">
    <location>
        <begin position="1"/>
        <end position="20"/>
    </location>
</feature>
<dbReference type="PROSITE" id="PS51257">
    <property type="entry name" value="PROKAR_LIPOPROTEIN"/>
    <property type="match status" value="1"/>
</dbReference>
<evidence type="ECO:0000256" key="3">
    <source>
        <dbReference type="SAM" id="SignalP"/>
    </source>
</evidence>
<dbReference type="AlphaFoldDB" id="A0A8I1MTK2"/>
<dbReference type="PANTHER" id="PTHR30035">
    <property type="entry name" value="LIPOPROTEIN VACJ-RELATED"/>
    <property type="match status" value="1"/>
</dbReference>
<keyword evidence="4" id="KW-0449">Lipoprotein</keyword>
<evidence type="ECO:0000256" key="1">
    <source>
        <dbReference type="ARBA" id="ARBA00010634"/>
    </source>
</evidence>
<comment type="caution">
    <text evidence="4">The sequence shown here is derived from an EMBL/GenBank/DDBJ whole genome shotgun (WGS) entry which is preliminary data.</text>
</comment>
<dbReference type="PRINTS" id="PR01805">
    <property type="entry name" value="VACJLIPOPROT"/>
</dbReference>
<feature type="chain" id="PRO_5034287676" evidence="3">
    <location>
        <begin position="21"/>
        <end position="278"/>
    </location>
</feature>
<evidence type="ECO:0000256" key="2">
    <source>
        <dbReference type="ARBA" id="ARBA00022729"/>
    </source>
</evidence>